<keyword evidence="2" id="KW-1185">Reference proteome</keyword>
<proteinExistence type="predicted"/>
<protein>
    <submittedName>
        <fullName evidence="1">Uncharacterized protein</fullName>
    </submittedName>
</protein>
<reference evidence="1" key="1">
    <citation type="submission" date="2024-02" db="EMBL/GenBank/DDBJ databases">
        <title>Metagenome Assembled Genome of Zalaria obscura JY119.</title>
        <authorList>
            <person name="Vighnesh L."/>
            <person name="Jagadeeshwari U."/>
            <person name="Venkata Ramana C."/>
            <person name="Sasikala C."/>
        </authorList>
    </citation>
    <scope>NUCLEOTIDE SEQUENCE</scope>
    <source>
        <strain evidence="1">JY119</strain>
    </source>
</reference>
<evidence type="ECO:0000313" key="1">
    <source>
        <dbReference type="EMBL" id="KAK8219976.1"/>
    </source>
</evidence>
<name>A0ACC3SNY0_9PEZI</name>
<dbReference type="Proteomes" id="UP001320706">
    <property type="component" value="Unassembled WGS sequence"/>
</dbReference>
<evidence type="ECO:0000313" key="2">
    <source>
        <dbReference type="Proteomes" id="UP001320706"/>
    </source>
</evidence>
<comment type="caution">
    <text evidence="1">The sequence shown here is derived from an EMBL/GenBank/DDBJ whole genome shotgun (WGS) entry which is preliminary data.</text>
</comment>
<organism evidence="1 2">
    <name type="scientific">Zalaria obscura</name>
    <dbReference type="NCBI Taxonomy" id="2024903"/>
    <lineage>
        <taxon>Eukaryota</taxon>
        <taxon>Fungi</taxon>
        <taxon>Dikarya</taxon>
        <taxon>Ascomycota</taxon>
        <taxon>Pezizomycotina</taxon>
        <taxon>Dothideomycetes</taxon>
        <taxon>Dothideomycetidae</taxon>
        <taxon>Dothideales</taxon>
        <taxon>Zalariaceae</taxon>
        <taxon>Zalaria</taxon>
    </lineage>
</organism>
<dbReference type="EMBL" id="JAMKPW020000002">
    <property type="protein sequence ID" value="KAK8219976.1"/>
    <property type="molecule type" value="Genomic_DNA"/>
</dbReference>
<accession>A0ACC3SNY0</accession>
<sequence>MSVPVTHVEEATACMTAGLCGADSILYETLLHRRSAGPCKTMVVFRSLLGLVPFADYETAQGSKAVKMQYLVEISSHYKSRTV</sequence>
<gene>
    <name evidence="1" type="ORF">M8818_000392</name>
</gene>